<evidence type="ECO:0000256" key="7">
    <source>
        <dbReference type="ARBA" id="ARBA00023004"/>
    </source>
</evidence>
<dbReference type="InterPro" id="IPR008333">
    <property type="entry name" value="Cbr1-like_FAD-bd_dom"/>
</dbReference>
<gene>
    <name evidence="11" type="primary">paaE</name>
    <name evidence="11" type="ORF">GCM10008024_03660</name>
    <name evidence="12" type="ORF">SAMN05444006_101183</name>
</gene>
<accession>A0AAN4UNL5</accession>
<reference evidence="12 13" key="2">
    <citation type="submission" date="2016-10" db="EMBL/GenBank/DDBJ databases">
        <authorList>
            <person name="Varghese N."/>
            <person name="Submissions S."/>
        </authorList>
    </citation>
    <scope>NUCLEOTIDE SEQUENCE [LARGE SCALE GENOMIC DNA]</scope>
    <source>
        <strain evidence="12 13">DSM 24802</strain>
    </source>
</reference>
<protein>
    <submittedName>
        <fullName evidence="11">Phenylacetic acid degradation protein</fullName>
    </submittedName>
    <submittedName>
        <fullName evidence="12">Ring-1,2-phenylacetyl-CoA epoxidase subunit PaaE</fullName>
    </submittedName>
</protein>
<dbReference type="Proteomes" id="UP000199541">
    <property type="component" value="Unassembled WGS sequence"/>
</dbReference>
<dbReference type="GO" id="GO:0050660">
    <property type="term" value="F:flavin adenine dinucleotide binding"/>
    <property type="evidence" value="ECO:0007669"/>
    <property type="project" value="TreeGrafter"/>
</dbReference>
<dbReference type="InterPro" id="IPR012675">
    <property type="entry name" value="Beta-grasp_dom_sf"/>
</dbReference>
<dbReference type="GO" id="GO:0016491">
    <property type="term" value="F:oxidoreductase activity"/>
    <property type="evidence" value="ECO:0007669"/>
    <property type="project" value="UniProtKB-KW"/>
</dbReference>
<evidence type="ECO:0000313" key="13">
    <source>
        <dbReference type="Proteomes" id="UP000199541"/>
    </source>
</evidence>
<feature type="domain" description="FAD-binding FR-type" evidence="10">
    <location>
        <begin position="3"/>
        <end position="101"/>
    </location>
</feature>
<dbReference type="SUPFAM" id="SSF63380">
    <property type="entry name" value="Riboflavin synthase domain-like"/>
    <property type="match status" value="1"/>
</dbReference>
<evidence type="ECO:0000259" key="10">
    <source>
        <dbReference type="PROSITE" id="PS51384"/>
    </source>
</evidence>
<evidence type="ECO:0000256" key="8">
    <source>
        <dbReference type="ARBA" id="ARBA00023014"/>
    </source>
</evidence>
<keyword evidence="6" id="KW-0560">Oxidoreductase</keyword>
<keyword evidence="8" id="KW-0411">Iron-sulfur</keyword>
<dbReference type="Pfam" id="PF00111">
    <property type="entry name" value="Fer2"/>
    <property type="match status" value="1"/>
</dbReference>
<keyword evidence="2" id="KW-0285">Flavoprotein</keyword>
<dbReference type="Gene3D" id="3.10.20.30">
    <property type="match status" value="1"/>
</dbReference>
<evidence type="ECO:0000313" key="14">
    <source>
        <dbReference type="Proteomes" id="UP000634647"/>
    </source>
</evidence>
<dbReference type="AlphaFoldDB" id="A0AAN4UNL5"/>
<dbReference type="InterPro" id="IPR050415">
    <property type="entry name" value="MRET"/>
</dbReference>
<comment type="caution">
    <text evidence="11">The sequence shown here is derived from an EMBL/GenBank/DDBJ whole genome shotgun (WGS) entry which is preliminary data.</text>
</comment>
<dbReference type="SUPFAM" id="SSF52343">
    <property type="entry name" value="Ferredoxin reductase-like, C-terminal NADP-linked domain"/>
    <property type="match status" value="1"/>
</dbReference>
<proteinExistence type="predicted"/>
<sequence>MSHGFHKLTIAEVRPEGEGAVAVRFDLPEDLAEAFAFVPGQHLTLRQGDLRRSYSIACAPGEGLSVGIRRLPGGAMSDPAQGWRPGDSLEVMPPEGRFMLGEERDLLLISAGSGITPMMAIAKAALARGGRVTLVYGNRGIGTIMFRDTLDALKDRYLDRFTLIHVLSREGQDVPLLEGRIDGAKIAQLARAGAIDPTGADGVFLCGPGAMIEAAQAALLDLGVAPGKIHHEYFTPAEGSAPPRAPVPRPAEGVAVEVILDGARRSFRLEAEDEDLIAAAHRAGVELPWSCRGGMCCTCRCKRVEGEVEMAQNWSLEPWEIEAGYVLGCQAQPKGDKLVLDFDAA</sequence>
<dbReference type="Proteomes" id="UP000634647">
    <property type="component" value="Unassembled WGS sequence"/>
</dbReference>
<evidence type="ECO:0000256" key="3">
    <source>
        <dbReference type="ARBA" id="ARBA00022714"/>
    </source>
</evidence>
<dbReference type="InterPro" id="IPR001041">
    <property type="entry name" value="2Fe-2S_ferredoxin-type"/>
</dbReference>
<evidence type="ECO:0000313" key="12">
    <source>
        <dbReference type="EMBL" id="SDW06346.1"/>
    </source>
</evidence>
<comment type="cofactor">
    <cofactor evidence="1">
        <name>FAD</name>
        <dbReference type="ChEBI" id="CHEBI:57692"/>
    </cofactor>
</comment>
<dbReference type="PROSITE" id="PS51085">
    <property type="entry name" value="2FE2S_FER_2"/>
    <property type="match status" value="1"/>
</dbReference>
<evidence type="ECO:0000259" key="9">
    <source>
        <dbReference type="PROSITE" id="PS51085"/>
    </source>
</evidence>
<dbReference type="GO" id="GO:0051537">
    <property type="term" value="F:2 iron, 2 sulfur cluster binding"/>
    <property type="evidence" value="ECO:0007669"/>
    <property type="project" value="UniProtKB-KW"/>
</dbReference>
<dbReference type="InterPro" id="IPR017927">
    <property type="entry name" value="FAD-bd_FR_type"/>
</dbReference>
<reference evidence="11" key="1">
    <citation type="journal article" date="2014" name="Int. J. Syst. Evol. Microbiol.">
        <title>Complete genome sequence of Corynebacterium casei LMG S-19264T (=DSM 44701T), isolated from a smear-ripened cheese.</title>
        <authorList>
            <consortium name="US DOE Joint Genome Institute (JGI-PGF)"/>
            <person name="Walter F."/>
            <person name="Albersmeier A."/>
            <person name="Kalinowski J."/>
            <person name="Ruckert C."/>
        </authorList>
    </citation>
    <scope>NUCLEOTIDE SEQUENCE</scope>
    <source>
        <strain evidence="11">CGMCC 1.10859</strain>
    </source>
</reference>
<keyword evidence="3" id="KW-0001">2Fe-2S</keyword>
<dbReference type="CDD" id="cd06214">
    <property type="entry name" value="PA_degradation_oxidoreductase_like"/>
    <property type="match status" value="1"/>
</dbReference>
<dbReference type="Pfam" id="PF00175">
    <property type="entry name" value="NAD_binding_1"/>
    <property type="match status" value="1"/>
</dbReference>
<organism evidence="11 14">
    <name type="scientific">Allgaiera indica</name>
    <dbReference type="NCBI Taxonomy" id="765699"/>
    <lineage>
        <taxon>Bacteria</taxon>
        <taxon>Pseudomonadati</taxon>
        <taxon>Pseudomonadota</taxon>
        <taxon>Alphaproteobacteria</taxon>
        <taxon>Rhodobacterales</taxon>
        <taxon>Paracoccaceae</taxon>
        <taxon>Allgaiera</taxon>
    </lineage>
</organism>
<keyword evidence="4" id="KW-0479">Metal-binding</keyword>
<dbReference type="PANTHER" id="PTHR47354">
    <property type="entry name" value="NADH OXIDOREDUCTASE HCR"/>
    <property type="match status" value="1"/>
</dbReference>
<keyword evidence="13" id="KW-1185">Reference proteome</keyword>
<dbReference type="InterPro" id="IPR001433">
    <property type="entry name" value="OxRdtase_FAD/NAD-bd"/>
</dbReference>
<evidence type="ECO:0000256" key="1">
    <source>
        <dbReference type="ARBA" id="ARBA00001974"/>
    </source>
</evidence>
<evidence type="ECO:0000256" key="2">
    <source>
        <dbReference type="ARBA" id="ARBA00022630"/>
    </source>
</evidence>
<evidence type="ECO:0000256" key="4">
    <source>
        <dbReference type="ARBA" id="ARBA00022723"/>
    </source>
</evidence>
<dbReference type="CDD" id="cd00207">
    <property type="entry name" value="fer2"/>
    <property type="match status" value="1"/>
</dbReference>
<dbReference type="InterPro" id="IPR036010">
    <property type="entry name" value="2Fe-2S_ferredoxin-like_sf"/>
</dbReference>
<dbReference type="Pfam" id="PF00970">
    <property type="entry name" value="FAD_binding_6"/>
    <property type="match status" value="1"/>
</dbReference>
<dbReference type="Gene3D" id="3.40.50.80">
    <property type="entry name" value="Nucleotide-binding domain of ferredoxin-NADP reductase (FNR) module"/>
    <property type="match status" value="1"/>
</dbReference>
<reference evidence="11" key="3">
    <citation type="submission" date="2023-06" db="EMBL/GenBank/DDBJ databases">
        <authorList>
            <person name="Sun Q."/>
            <person name="Zhou Y."/>
        </authorList>
    </citation>
    <scope>NUCLEOTIDE SEQUENCE</scope>
    <source>
        <strain evidence="11">CGMCC 1.10859</strain>
    </source>
</reference>
<evidence type="ECO:0000256" key="5">
    <source>
        <dbReference type="ARBA" id="ARBA00022827"/>
    </source>
</evidence>
<keyword evidence="5" id="KW-0274">FAD</keyword>
<dbReference type="InterPro" id="IPR017938">
    <property type="entry name" value="Riboflavin_synthase-like_b-brl"/>
</dbReference>
<name>A0AAN4UNL5_9RHOB</name>
<dbReference type="RefSeq" id="WP_035845881.1">
    <property type="nucleotide sequence ID" value="NZ_BNAB01000001.1"/>
</dbReference>
<dbReference type="GO" id="GO:0046872">
    <property type="term" value="F:metal ion binding"/>
    <property type="evidence" value="ECO:0007669"/>
    <property type="project" value="UniProtKB-KW"/>
</dbReference>
<evidence type="ECO:0000313" key="11">
    <source>
        <dbReference type="EMBL" id="GHD98779.1"/>
    </source>
</evidence>
<dbReference type="PROSITE" id="PS51384">
    <property type="entry name" value="FAD_FR"/>
    <property type="match status" value="1"/>
</dbReference>
<dbReference type="Gene3D" id="2.40.30.10">
    <property type="entry name" value="Translation factors"/>
    <property type="match status" value="1"/>
</dbReference>
<dbReference type="PANTHER" id="PTHR47354:SF8">
    <property type="entry name" value="1,2-PHENYLACETYL-COA EPOXIDASE, SUBUNIT E"/>
    <property type="match status" value="1"/>
</dbReference>
<dbReference type="SUPFAM" id="SSF54292">
    <property type="entry name" value="2Fe-2S ferredoxin-like"/>
    <property type="match status" value="1"/>
</dbReference>
<dbReference type="InterPro" id="IPR039261">
    <property type="entry name" value="FNR_nucleotide-bd"/>
</dbReference>
<feature type="domain" description="2Fe-2S ferredoxin-type" evidence="9">
    <location>
        <begin position="254"/>
        <end position="345"/>
    </location>
</feature>
<keyword evidence="7" id="KW-0408">Iron</keyword>
<dbReference type="EMBL" id="BNAB01000001">
    <property type="protein sequence ID" value="GHD98779.1"/>
    <property type="molecule type" value="Genomic_DNA"/>
</dbReference>
<evidence type="ECO:0000256" key="6">
    <source>
        <dbReference type="ARBA" id="ARBA00023002"/>
    </source>
</evidence>
<dbReference type="EMBL" id="FNOB01000001">
    <property type="protein sequence ID" value="SDW06346.1"/>
    <property type="molecule type" value="Genomic_DNA"/>
</dbReference>